<feature type="region of interest" description="Disordered" evidence="6">
    <location>
        <begin position="1927"/>
        <end position="1965"/>
    </location>
</feature>
<dbReference type="InterPro" id="IPR036388">
    <property type="entry name" value="WH-like_DNA-bd_sf"/>
</dbReference>
<dbReference type="Pfam" id="PF20222">
    <property type="entry name" value="DUF6581"/>
    <property type="match status" value="2"/>
</dbReference>
<dbReference type="Pfam" id="PF04182">
    <property type="entry name" value="B-block_TFIIIC"/>
    <property type="match status" value="1"/>
</dbReference>
<dbReference type="GO" id="GO:0003677">
    <property type="term" value="F:DNA binding"/>
    <property type="evidence" value="ECO:0007669"/>
    <property type="project" value="UniProtKB-KW"/>
</dbReference>
<evidence type="ECO:0000256" key="2">
    <source>
        <dbReference type="ARBA" id="ARBA00022553"/>
    </source>
</evidence>
<keyword evidence="7" id="KW-1133">Transmembrane helix</keyword>
<keyword evidence="2" id="KW-0597">Phosphoprotein</keyword>
<proteinExistence type="predicted"/>
<accession>A0A4S4KV03</accession>
<keyword evidence="5" id="KW-0539">Nucleus</keyword>
<feature type="transmembrane region" description="Helical" evidence="7">
    <location>
        <begin position="2137"/>
        <end position="2163"/>
    </location>
</feature>
<feature type="compositionally biased region" description="Polar residues" evidence="6">
    <location>
        <begin position="1321"/>
        <end position="1335"/>
    </location>
</feature>
<feature type="transmembrane region" description="Helical" evidence="7">
    <location>
        <begin position="2096"/>
        <end position="2116"/>
    </location>
</feature>
<evidence type="ECO:0000313" key="10">
    <source>
        <dbReference type="EMBL" id="THH02515.1"/>
    </source>
</evidence>
<comment type="caution">
    <text evidence="10">The sequence shown here is derived from an EMBL/GenBank/DDBJ whole genome shotgun (WGS) entry which is preliminary data.</text>
</comment>
<reference evidence="10 11" key="1">
    <citation type="submission" date="2019-02" db="EMBL/GenBank/DDBJ databases">
        <title>Genome sequencing of the rare red list fungi Phlebia centrifuga.</title>
        <authorList>
            <person name="Buettner E."/>
            <person name="Kellner H."/>
        </authorList>
    </citation>
    <scope>NUCLEOTIDE SEQUENCE [LARGE SCALE GENOMIC DNA]</scope>
    <source>
        <strain evidence="10 11">DSM 108282</strain>
    </source>
</reference>
<feature type="compositionally biased region" description="Basic and acidic residues" evidence="6">
    <location>
        <begin position="1955"/>
        <end position="1965"/>
    </location>
</feature>
<feature type="region of interest" description="Disordered" evidence="6">
    <location>
        <begin position="1308"/>
        <end position="1344"/>
    </location>
</feature>
<dbReference type="PANTHER" id="PTHR15180">
    <property type="entry name" value="GENERAL TRANSCRIPTION FACTOR 3C POLYPEPTIDE 1"/>
    <property type="match status" value="1"/>
</dbReference>
<keyword evidence="7" id="KW-0812">Transmembrane</keyword>
<dbReference type="GO" id="GO:0042791">
    <property type="term" value="P:5S class rRNA transcription by RNA polymerase III"/>
    <property type="evidence" value="ECO:0007669"/>
    <property type="project" value="TreeGrafter"/>
</dbReference>
<evidence type="ECO:0000259" key="8">
    <source>
        <dbReference type="Pfam" id="PF04182"/>
    </source>
</evidence>
<evidence type="ECO:0000256" key="3">
    <source>
        <dbReference type="ARBA" id="ARBA00023125"/>
    </source>
</evidence>
<evidence type="ECO:0000256" key="4">
    <source>
        <dbReference type="ARBA" id="ARBA00023163"/>
    </source>
</evidence>
<gene>
    <name evidence="10" type="ORF">EW026_g337</name>
</gene>
<feature type="compositionally biased region" description="Acidic residues" evidence="6">
    <location>
        <begin position="1938"/>
        <end position="1954"/>
    </location>
</feature>
<dbReference type="InterPro" id="IPR036390">
    <property type="entry name" value="WH_DNA-bd_sf"/>
</dbReference>
<feature type="transmembrane region" description="Helical" evidence="7">
    <location>
        <begin position="2241"/>
        <end position="2265"/>
    </location>
</feature>
<keyword evidence="3" id="KW-0238">DNA-binding</keyword>
<dbReference type="GO" id="GO:0006384">
    <property type="term" value="P:transcription initiation at RNA polymerase III promoter"/>
    <property type="evidence" value="ECO:0007669"/>
    <property type="project" value="InterPro"/>
</dbReference>
<dbReference type="InterPro" id="IPR017956">
    <property type="entry name" value="AT_hook_DNA-bd_motif"/>
</dbReference>
<feature type="region of interest" description="Disordered" evidence="6">
    <location>
        <begin position="508"/>
        <end position="664"/>
    </location>
</feature>
<protein>
    <submittedName>
        <fullName evidence="10">Uncharacterized protein</fullName>
    </submittedName>
</protein>
<feature type="region of interest" description="Disordered" evidence="6">
    <location>
        <begin position="684"/>
        <end position="715"/>
    </location>
</feature>
<dbReference type="InterPro" id="IPR007309">
    <property type="entry name" value="TFIIIC_Bblock-bd"/>
</dbReference>
<evidence type="ECO:0000256" key="7">
    <source>
        <dbReference type="SAM" id="Phobius"/>
    </source>
</evidence>
<feature type="compositionally biased region" description="Basic residues" evidence="6">
    <location>
        <begin position="569"/>
        <end position="578"/>
    </location>
</feature>
<feature type="transmembrane region" description="Helical" evidence="7">
    <location>
        <begin position="2017"/>
        <end position="2035"/>
    </location>
</feature>
<dbReference type="InterPro" id="IPR046488">
    <property type="entry name" value="Sfc3/Tfc3_C"/>
</dbReference>
<feature type="region of interest" description="Disordered" evidence="6">
    <location>
        <begin position="1225"/>
        <end position="1246"/>
    </location>
</feature>
<feature type="domain" description="B-block binding subunit of TFIIIC" evidence="8">
    <location>
        <begin position="155"/>
        <end position="220"/>
    </location>
</feature>
<organism evidence="10 11">
    <name type="scientific">Hermanssonia centrifuga</name>
    <dbReference type="NCBI Taxonomy" id="98765"/>
    <lineage>
        <taxon>Eukaryota</taxon>
        <taxon>Fungi</taxon>
        <taxon>Dikarya</taxon>
        <taxon>Basidiomycota</taxon>
        <taxon>Agaricomycotina</taxon>
        <taxon>Agaricomycetes</taxon>
        <taxon>Polyporales</taxon>
        <taxon>Meruliaceae</taxon>
        <taxon>Hermanssonia</taxon>
    </lineage>
</organism>
<feature type="transmembrane region" description="Helical" evidence="7">
    <location>
        <begin position="2183"/>
        <end position="2201"/>
    </location>
</feature>
<feature type="domain" description="Transcription factor tau subunit sfc3/Tfc3 C-terminal" evidence="9">
    <location>
        <begin position="1380"/>
        <end position="1748"/>
    </location>
</feature>
<keyword evidence="4" id="KW-0804">Transcription</keyword>
<dbReference type="Proteomes" id="UP000309038">
    <property type="component" value="Unassembled WGS sequence"/>
</dbReference>
<evidence type="ECO:0000256" key="6">
    <source>
        <dbReference type="SAM" id="MobiDB-lite"/>
    </source>
</evidence>
<dbReference type="GO" id="GO:0005634">
    <property type="term" value="C:nucleus"/>
    <property type="evidence" value="ECO:0007669"/>
    <property type="project" value="UniProtKB-SubCell"/>
</dbReference>
<keyword evidence="11" id="KW-1185">Reference proteome</keyword>
<dbReference type="PANTHER" id="PTHR15180:SF1">
    <property type="entry name" value="GENERAL TRANSCRIPTION FACTOR 3C POLYPEPTIDE 1"/>
    <property type="match status" value="1"/>
</dbReference>
<evidence type="ECO:0000256" key="5">
    <source>
        <dbReference type="ARBA" id="ARBA00023242"/>
    </source>
</evidence>
<feature type="domain" description="Transcription factor tau subunit sfc3/Tfc3 C-terminal" evidence="9">
    <location>
        <begin position="1866"/>
        <end position="1904"/>
    </location>
</feature>
<evidence type="ECO:0000256" key="1">
    <source>
        <dbReference type="ARBA" id="ARBA00004123"/>
    </source>
</evidence>
<dbReference type="SMART" id="SM00384">
    <property type="entry name" value="AT_hook"/>
    <property type="match status" value="3"/>
</dbReference>
<feature type="transmembrane region" description="Helical" evidence="7">
    <location>
        <begin position="2213"/>
        <end position="2235"/>
    </location>
</feature>
<dbReference type="SUPFAM" id="SSF46785">
    <property type="entry name" value="Winged helix' DNA-binding domain"/>
    <property type="match status" value="1"/>
</dbReference>
<feature type="region of interest" description="Disordered" evidence="6">
    <location>
        <begin position="75"/>
        <end position="103"/>
    </location>
</feature>
<dbReference type="EMBL" id="SGPJ01000005">
    <property type="protein sequence ID" value="THH02515.1"/>
    <property type="molecule type" value="Genomic_DNA"/>
</dbReference>
<evidence type="ECO:0000259" key="9">
    <source>
        <dbReference type="Pfam" id="PF20222"/>
    </source>
</evidence>
<comment type="subcellular location">
    <subcellularLocation>
        <location evidence="1">Nucleus</location>
    </subcellularLocation>
</comment>
<sequence>MDELVHHCIRELAFEGDLGCDASRLQGFIVGFYEHSAAVQNVDEAFCAFVWSMIVQQPEVRVGIAPEGASEVYIAPQQSKTPGANKGKGKKKKGDVDTVDESSTLASLDPVPDASVKSLGDLKAEYGEALRIAVDPQKSFVAITGSHIRPSKLTPMVYTALQLVSRGREIGISVVDLSKKTGYDPKTCHYLVDKLLELNLIEKRKKSGVGANFCIHKYFYERSEIWKIVQAEEDEANQALLPKAEEVADDVEGLTLASNLGAIHFDPIDTRHLSSLPLIRARLEKLLKNSPHHMHAAQNLLITIGGFPNPVKAERRFFQTRLRELIAQGVLEKVQVPRPNGKYVQCIRLLAPDTVDDHEGGNVPLAEGMDDEENEEVLPALKANVSFHKQVIDLVEQSGAEGIVLNALSKGLCNFDKRIVDHQLTRLQNPHPPPHLFDLGIAQLGESHGRERRYKYFTIANYQIVAAREKLDARFPDSSFSQVGDFMLYNETQFYKDADDFAHYVDNFPNGSVKKGRPRKSVVMEEAAVDTPTKPSRGKRKRDDDADADAVVGPSEGPSTLSVVVPPPPKKRRGRPPKQKVTEEAEEQAPVVLEEKPGPEEAIATPKKRGRPPRNKPQNVEDATPASAPEKQRRPPKQPEAAISVTNPADVDTEEVAEDSGVLDNELVSPNWRLEDFEVSHNNVTEPHITSTPPSRTTLPEANERKRAEPDTPTFLPSLKRTKTYTPGTGYRSRANISQSRREKELLRVITDFGGIANISTKEFFEAHAALIESLSKAGEAVSTRLGSRIDKRTLDTALRDLESQGKIRLVTTQVTSIGGVTRQVKIAHFPDVQLVVLNEFLADVGRSQQNILQATIKTLEEPMEYGGSKFQKIARPQASAVLLNLDTDGDKDSEKVVELLRLDDGTIQASLLTEPATVMQLYNFIVGKMARVRKLHLHMLEIFEEASIPSIVSAEKRIIHLPYFFQDIPVSVYCAVVSCRTKYTELMQLLSTDEGRSTPVGQLSSNITEELELAKSRSRGRILDLFGMLQSLHLIVPLRVSEAERPWLRCASNGGHPTRFEVTTYEGSATLSAPQYWCFTPDAPLHLWALDERSPAFWRNASVRSVAEGKVFWRELERVSIDADYCDQLMSDARANQVPTDVPAGIAKLLRRSTQWKSSYNFSWFQRQYLRHHMDESNGNTPLQDEHNGEARLISIAKVVTAPKDEVARFYEHERTRIMREIARSTEKKQKEANERNRRRAEEKTLALKAAEAKAQREKDWDDMLQRVHPEPLKGPSVTRIRHLRTRFLQGAGTDHQKWETEIRSTIEEAKIPAKRANPPRSTTSSNHESSTQPVPAPPSLFIGSHERSIEDLIAAQGPHLAERLNNQAKKDKDSASRRRHRFQWTKDYDELARDASIIIKARCRDGKRLDWAGLEQAFPAIPRNSVRQRIGHLREQQGAEAYFKRLEDRWYELWLRHRGTPELPDDDPGSPTNFEMIAHLKFLRDHIDKNALRVGFLETEQPVNVALPHTVAALEEGWEIKEQVPTAPSWDFMWNGAAEEGREKQVAQQSFVLGGNQLPPSRSYPSESIYVADIALKMTLGTPNESYDTDHASCLLRSAGDTSVKRAMAELLERGVVSKLVRDPSKPKPGRTLKISETNQNAIGGSIAGELFQDAAALEDLLSQREEEPSWREWPLIASDGDTATLLQLVSENKIDFKIDTTHVQATRLTIDWNSKKADDDDIETAFLVRLSDAPRRNDRLPTASEDMEVQATPVEWESTQSTGLLESSKLIEGCLDEPKSRLLSRVLEVLAQAGSDGVTKTQLAQVDPDAVQWLPETIALLTNSNTPLAFWTGYTEVVLVSSLHLQTWTVIVSQNEDTCVRVLPRRWLDIHGREIPEVWEAACRAVIGVIAFRPGISQAEIRWRLSTITKSSIVKTTQTLTVTSTPSHSAVSDKDGDDDGDDDEEEDEDEGNDNRQRKRDTPHVISAVVNTSGQSTVQVGGLHGLQGSATLSHNCLVALNWPVSAVDNTKREDIVFIGFSFWVLGMSIVAILNESPPHIVASFLTHVLATGWSAFQLVNTNTFHTSFTRLTTDGACGINLLPDYWTARARAEIPTLALNVLALIISAFLSWKLMKSFGWQTFKRIGASLTMSRAYRSVLIFSIVVQLSVFFIVVTAALWVDQIYNGDIAKLTHRADAFRAIAILILVLVIPWLSIGWISVRREHKISMAVFLFLSFLYLVGWSAMFIAPSFRWTFVEWLFFSLMATASVFLALVTFILGIYCRTNFGKGLSRHLNAEEPLPGDDFEPALPYNEKGGDEEKVDFPSYEAPVPTYSAAYGFGPSVPPPAYMSAPRKLGPRFFAKDAAPFDPQPTLSTQSLVRQTSGSSQHSVSSSISTDSTMSMKGKRWMIE</sequence>
<dbReference type="CDD" id="cd16169">
    <property type="entry name" value="Tau138_eWH"/>
    <property type="match status" value="1"/>
</dbReference>
<feature type="compositionally biased region" description="Polar residues" evidence="6">
    <location>
        <begin position="684"/>
        <end position="700"/>
    </location>
</feature>
<feature type="compositionally biased region" description="Low complexity" evidence="6">
    <location>
        <begin position="2365"/>
        <end position="2384"/>
    </location>
</feature>
<dbReference type="InterPro" id="IPR044210">
    <property type="entry name" value="Tfc3-like"/>
</dbReference>
<evidence type="ECO:0000313" key="11">
    <source>
        <dbReference type="Proteomes" id="UP000309038"/>
    </source>
</evidence>
<feature type="region of interest" description="Disordered" evidence="6">
    <location>
        <begin position="2353"/>
        <end position="2393"/>
    </location>
</feature>
<keyword evidence="7" id="KW-0472">Membrane</keyword>
<name>A0A4S4KV03_9APHY</name>
<dbReference type="InterPro" id="IPR035625">
    <property type="entry name" value="Tfc3-like_eWH"/>
</dbReference>
<dbReference type="GO" id="GO:0000127">
    <property type="term" value="C:transcription factor TFIIIC complex"/>
    <property type="evidence" value="ECO:0007669"/>
    <property type="project" value="InterPro"/>
</dbReference>
<feature type="transmembrane region" description="Helical" evidence="7">
    <location>
        <begin position="2042"/>
        <end position="2061"/>
    </location>
</feature>
<feature type="compositionally biased region" description="Polar residues" evidence="6">
    <location>
        <begin position="2354"/>
        <end position="2364"/>
    </location>
</feature>
<dbReference type="Gene3D" id="1.10.10.10">
    <property type="entry name" value="Winged helix-like DNA-binding domain superfamily/Winged helix DNA-binding domain"/>
    <property type="match status" value="1"/>
</dbReference>